<dbReference type="PANTHER" id="PTHR10578">
    <property type="entry name" value="S -2-HYDROXY-ACID OXIDASE-RELATED"/>
    <property type="match status" value="1"/>
</dbReference>
<keyword evidence="2" id="KW-0285">Flavoprotein</keyword>
<dbReference type="RefSeq" id="WP_201806171.1">
    <property type="nucleotide sequence ID" value="NZ_JAERRI010000010.1"/>
</dbReference>
<evidence type="ECO:0000313" key="7">
    <source>
        <dbReference type="EMBL" id="MBL1091562.1"/>
    </source>
</evidence>
<dbReference type="Gene3D" id="3.20.20.70">
    <property type="entry name" value="Aldolase class I"/>
    <property type="match status" value="1"/>
</dbReference>
<dbReference type="PROSITE" id="PS51349">
    <property type="entry name" value="FMN_HYDROXY_ACID_DH_2"/>
    <property type="match status" value="1"/>
</dbReference>
<dbReference type="CDD" id="cd02809">
    <property type="entry name" value="alpha_hydroxyacid_oxid_FMN"/>
    <property type="match status" value="1"/>
</dbReference>
<evidence type="ECO:0000256" key="2">
    <source>
        <dbReference type="ARBA" id="ARBA00022630"/>
    </source>
</evidence>
<gene>
    <name evidence="7" type="ORF">JK360_19545</name>
</gene>
<feature type="domain" description="FMN hydroxy acid dehydrogenase" evidence="6">
    <location>
        <begin position="12"/>
        <end position="375"/>
    </location>
</feature>
<name>A0ABS1MUU8_9ACTN</name>
<keyword evidence="3" id="KW-0288">FMN</keyword>
<protein>
    <submittedName>
        <fullName evidence="7">Alpha-hydroxy-acid oxidizing protein</fullName>
    </submittedName>
</protein>
<dbReference type="SUPFAM" id="SSF51395">
    <property type="entry name" value="FMN-linked oxidoreductases"/>
    <property type="match status" value="1"/>
</dbReference>
<evidence type="ECO:0000256" key="4">
    <source>
        <dbReference type="ARBA" id="ARBA00023002"/>
    </source>
</evidence>
<evidence type="ECO:0000256" key="1">
    <source>
        <dbReference type="ARBA" id="ARBA00001917"/>
    </source>
</evidence>
<accession>A0ABS1MUU8</accession>
<proteinExistence type="inferred from homology"/>
<dbReference type="InterPro" id="IPR012133">
    <property type="entry name" value="Alpha-hydoxy_acid_DH_FMN"/>
</dbReference>
<dbReference type="EMBL" id="JAERRI010000010">
    <property type="protein sequence ID" value="MBL1091562.1"/>
    <property type="molecule type" value="Genomic_DNA"/>
</dbReference>
<keyword evidence="4" id="KW-0560">Oxidoreductase</keyword>
<dbReference type="InterPro" id="IPR037396">
    <property type="entry name" value="FMN_HAD"/>
</dbReference>
<comment type="cofactor">
    <cofactor evidence="1">
        <name>FMN</name>
        <dbReference type="ChEBI" id="CHEBI:58210"/>
    </cofactor>
</comment>
<reference evidence="7 8" key="1">
    <citation type="submission" date="2021-01" db="EMBL/GenBank/DDBJ databases">
        <title>WGS of actinomycetes isolated from Thailand.</title>
        <authorList>
            <person name="Thawai C."/>
        </authorList>
    </citation>
    <scope>NUCLEOTIDE SEQUENCE [LARGE SCALE GENOMIC DNA]</scope>
    <source>
        <strain evidence="7 8">CH9-7</strain>
    </source>
</reference>
<evidence type="ECO:0000259" key="6">
    <source>
        <dbReference type="PROSITE" id="PS51349"/>
    </source>
</evidence>
<comment type="similarity">
    <text evidence="5">Belongs to the FMN-dependent alpha-hydroxy acid dehydrogenase family.</text>
</comment>
<evidence type="ECO:0000313" key="8">
    <source>
        <dbReference type="Proteomes" id="UP000629371"/>
    </source>
</evidence>
<comment type="caution">
    <text evidence="7">The sequence shown here is derived from an EMBL/GenBank/DDBJ whole genome shotgun (WGS) entry which is preliminary data.</text>
</comment>
<dbReference type="InterPro" id="IPR000262">
    <property type="entry name" value="FMN-dep_DH"/>
</dbReference>
<dbReference type="Pfam" id="PF01070">
    <property type="entry name" value="FMN_dh"/>
    <property type="match status" value="1"/>
</dbReference>
<organism evidence="7 8">
    <name type="scientific">Streptomyces siderophoricus</name>
    <dbReference type="NCBI Taxonomy" id="2802281"/>
    <lineage>
        <taxon>Bacteria</taxon>
        <taxon>Bacillati</taxon>
        <taxon>Actinomycetota</taxon>
        <taxon>Actinomycetes</taxon>
        <taxon>Kitasatosporales</taxon>
        <taxon>Streptomycetaceae</taxon>
        <taxon>Streptomyces</taxon>
    </lineage>
</organism>
<dbReference type="Proteomes" id="UP000629371">
    <property type="component" value="Unassembled WGS sequence"/>
</dbReference>
<keyword evidence="8" id="KW-1185">Reference proteome</keyword>
<dbReference type="PANTHER" id="PTHR10578:SF107">
    <property type="entry name" value="2-HYDROXYACID OXIDASE 1"/>
    <property type="match status" value="1"/>
</dbReference>
<dbReference type="InterPro" id="IPR013785">
    <property type="entry name" value="Aldolase_TIM"/>
</dbReference>
<evidence type="ECO:0000256" key="3">
    <source>
        <dbReference type="ARBA" id="ARBA00022643"/>
    </source>
</evidence>
<sequence>MTARAGREPGTDAGEVLLSPEDYEAAARARLDRAVYDFIAGGSGDEVTLRGERAAYERYRLRPRTLVDVSHCETGTTLLGSPVSFPVGVAPMAYHRLVDAKGETATVRAAGAVGALTVTSTFASRTIEETARAATGPLWLQLYVLRERAVTESLVRRAEAAGYRALVITVDAPRMARRERDLRNGFSLPRHIRPVNLDDGQAGGLHGSRAGSSTLAEHAARHHDAAFTWQDLAWLRSLTSLPLVLKGVLTGQDARQAAELGVEGLIVSTHGGRQLDGAIAALDALPEVVAAVPETCEVLVDGGIRRGTDVLKALALGARAVLVGRPVLWGLAVDGAAGAERVLATLRAELTEAMALTGRPRLDAIAPDLLHLAPAAAAPAAGLPHLSPGPLSQLSQPLLTNDRDMA</sequence>
<dbReference type="PIRSF" id="PIRSF000138">
    <property type="entry name" value="Al-hdrx_acd_dh"/>
    <property type="match status" value="1"/>
</dbReference>
<evidence type="ECO:0000256" key="5">
    <source>
        <dbReference type="ARBA" id="ARBA00024042"/>
    </source>
</evidence>